<comment type="catalytic activity">
    <reaction evidence="4">
        <text>The enzyme specifically hydrolyzes (1-&gt;4)-beta-D-galactosidic linkages in type I arabinogalactans.</text>
        <dbReference type="EC" id="3.2.1.89"/>
    </reaction>
</comment>
<keyword evidence="3 4" id="KW-0326">Glycosidase</keyword>
<organism evidence="5 6">
    <name type="scientific">Pseudotamlana carrageenivorans</name>
    <dbReference type="NCBI Taxonomy" id="2069432"/>
    <lineage>
        <taxon>Bacteria</taxon>
        <taxon>Pseudomonadati</taxon>
        <taxon>Bacteroidota</taxon>
        <taxon>Flavobacteriia</taxon>
        <taxon>Flavobacteriales</taxon>
        <taxon>Flavobacteriaceae</taxon>
        <taxon>Pseudotamlana</taxon>
    </lineage>
</organism>
<sequence>MKYLYKILGLFVILTQISCSEDKPVEAPVYPDPPKLDNFVIGTTMGFASHQEKYGGVVFKENEVPKDPYLSMKDHGANMVRLRIDLPPYTNRFTVDGIPVDFRSVANVKKDFKRAQDAELGVLLTFGYTSMALEDDQKLNDYVAPLEWQPIADDLGKLQDKVYEHTYSVLEDYISDGFVPKIVSIGNETSGRFLEPNLPESELDPYTLSRVVPLLNSGTRAVRDINEKHGLNIPVSVHIPDTSDMTRFVNAAMLQNLDFDILSVSHYHEWHSLGAFANWKEAVSWLKNTYNKDFLIIETAQLFTDVNYDNKPNRLGVYNIPDGYPNNPPTTQTQRDYLADFGKELKVAGAVGIVAWGGEWVGSETIIYADEWGPHGSAWDDKTFWETNKPDGTLGYYNLHDGVNWMQDVRDYNP</sequence>
<dbReference type="Gene3D" id="3.20.20.80">
    <property type="entry name" value="Glycosidases"/>
    <property type="match status" value="1"/>
</dbReference>
<dbReference type="EC" id="3.2.1.89" evidence="4"/>
<dbReference type="SUPFAM" id="SSF51445">
    <property type="entry name" value="(Trans)glycosidases"/>
    <property type="match status" value="1"/>
</dbReference>
<dbReference type="PANTHER" id="PTHR34983">
    <property type="entry name" value="ARABINOGALACTAN ENDO-BETA-1,4-GALACTANASE A"/>
    <property type="match status" value="1"/>
</dbReference>
<dbReference type="GO" id="GO:0031218">
    <property type="term" value="F:arabinogalactan endo-1,4-beta-galactosidase activity"/>
    <property type="evidence" value="ECO:0007669"/>
    <property type="project" value="UniProtKB-EC"/>
</dbReference>
<reference evidence="6" key="1">
    <citation type="submission" date="2018-01" db="EMBL/GenBank/DDBJ databases">
        <title>Complete genome of Tamlana sp. UJ94.</title>
        <authorList>
            <person name="Jung J."/>
            <person name="Chung D."/>
            <person name="Bae S.S."/>
            <person name="Baek K."/>
        </authorList>
    </citation>
    <scope>NUCLEOTIDE SEQUENCE [LARGE SCALE GENOMIC DNA]</scope>
    <source>
        <strain evidence="6">UJ94</strain>
    </source>
</reference>
<dbReference type="Pfam" id="PF07745">
    <property type="entry name" value="Glyco_hydro_53"/>
    <property type="match status" value="1"/>
</dbReference>
<dbReference type="PANTHER" id="PTHR34983:SF2">
    <property type="entry name" value="ENDO-BETA-1,4-GALACTANASE"/>
    <property type="match status" value="1"/>
</dbReference>
<evidence type="ECO:0000256" key="2">
    <source>
        <dbReference type="ARBA" id="ARBA00022801"/>
    </source>
</evidence>
<keyword evidence="2 4" id="KW-0378">Hydrolase</keyword>
<evidence type="ECO:0000313" key="6">
    <source>
        <dbReference type="Proteomes" id="UP000236592"/>
    </source>
</evidence>
<comment type="similarity">
    <text evidence="1 4">Belongs to the glycosyl hydrolase 53 family.</text>
</comment>
<dbReference type="GO" id="GO:0015926">
    <property type="term" value="F:glucosidase activity"/>
    <property type="evidence" value="ECO:0007669"/>
    <property type="project" value="InterPro"/>
</dbReference>
<accession>A0A2I7SG88</accession>
<dbReference type="InterPro" id="IPR017853">
    <property type="entry name" value="GH"/>
</dbReference>
<dbReference type="AlphaFoldDB" id="A0A2I7SG88"/>
<protein>
    <recommendedName>
        <fullName evidence="4">Arabinogalactan endo-beta-1,4-galactanase</fullName>
        <ecNumber evidence="4">3.2.1.89</ecNumber>
    </recommendedName>
</protein>
<dbReference type="InterPro" id="IPR011683">
    <property type="entry name" value="Glyco_hydro_53"/>
</dbReference>
<evidence type="ECO:0000256" key="3">
    <source>
        <dbReference type="ARBA" id="ARBA00023295"/>
    </source>
</evidence>
<evidence type="ECO:0000256" key="1">
    <source>
        <dbReference type="ARBA" id="ARBA00010687"/>
    </source>
</evidence>
<dbReference type="GO" id="GO:0045490">
    <property type="term" value="P:pectin catabolic process"/>
    <property type="evidence" value="ECO:0007669"/>
    <property type="project" value="TreeGrafter"/>
</dbReference>
<name>A0A2I7SG88_9FLAO</name>
<dbReference type="OrthoDB" id="9768786at2"/>
<proteinExistence type="inferred from homology"/>
<dbReference type="KEGG" id="taj:C1A40_05155"/>
<dbReference type="EMBL" id="CP025938">
    <property type="protein sequence ID" value="AUS04895.1"/>
    <property type="molecule type" value="Genomic_DNA"/>
</dbReference>
<dbReference type="Proteomes" id="UP000236592">
    <property type="component" value="Chromosome"/>
</dbReference>
<gene>
    <name evidence="5" type="ORF">C1A40_05155</name>
</gene>
<evidence type="ECO:0000313" key="5">
    <source>
        <dbReference type="EMBL" id="AUS04895.1"/>
    </source>
</evidence>
<dbReference type="RefSeq" id="WP_102994959.1">
    <property type="nucleotide sequence ID" value="NZ_CP025938.1"/>
</dbReference>
<evidence type="ECO:0000256" key="4">
    <source>
        <dbReference type="RuleBase" id="RU361192"/>
    </source>
</evidence>
<keyword evidence="6" id="KW-1185">Reference proteome</keyword>